<evidence type="ECO:0000256" key="3">
    <source>
        <dbReference type="ARBA" id="ARBA00012111"/>
    </source>
</evidence>
<dbReference type="STRING" id="56484.A0A1Y2F4P2"/>
<comment type="function">
    <text evidence="11">Responsible for the deacetylation of lysine residues on the N-terminal part of the core histones (H2A, H2B, H3 and H4). Histone deacetylation gives a tag for epigenetic repression and plays an important role in transcriptional regulation, cell cycle progression and developmental events.</text>
</comment>
<comment type="similarity">
    <text evidence="2 11">Belongs to the histone deacetylase family. HD type 2 subfamily.</text>
</comment>
<keyword evidence="4 11" id="KW-0678">Repressor</keyword>
<evidence type="ECO:0000256" key="6">
    <source>
        <dbReference type="ARBA" id="ARBA00022853"/>
    </source>
</evidence>
<dbReference type="FunFam" id="3.40.800.20:FF:000005">
    <property type="entry name" value="histone deacetylase 6"/>
    <property type="match status" value="1"/>
</dbReference>
<evidence type="ECO:0000259" key="13">
    <source>
        <dbReference type="Pfam" id="PF00850"/>
    </source>
</evidence>
<feature type="domain" description="Histone deacetylase" evidence="13">
    <location>
        <begin position="103"/>
        <end position="412"/>
    </location>
</feature>
<dbReference type="GO" id="GO:0000118">
    <property type="term" value="C:histone deacetylase complex"/>
    <property type="evidence" value="ECO:0007669"/>
    <property type="project" value="TreeGrafter"/>
</dbReference>
<dbReference type="Pfam" id="PF09757">
    <property type="entry name" value="Arb2-like"/>
    <property type="match status" value="1"/>
</dbReference>
<dbReference type="InterPro" id="IPR023696">
    <property type="entry name" value="Ureohydrolase_dom_sf"/>
</dbReference>
<keyword evidence="9 11" id="KW-0539">Nucleus</keyword>
<keyword evidence="7 11" id="KW-0805">Transcription regulation</keyword>
<keyword evidence="16" id="KW-1185">Reference proteome</keyword>
<comment type="caution">
    <text evidence="15">The sequence shown here is derived from an EMBL/GenBank/DDBJ whole genome shotgun (WGS) entry which is preliminary data.</text>
</comment>
<evidence type="ECO:0000256" key="9">
    <source>
        <dbReference type="ARBA" id="ARBA00023242"/>
    </source>
</evidence>
<evidence type="ECO:0000313" key="16">
    <source>
        <dbReference type="Proteomes" id="UP000193685"/>
    </source>
</evidence>
<evidence type="ECO:0000256" key="4">
    <source>
        <dbReference type="ARBA" id="ARBA00022491"/>
    </source>
</evidence>
<dbReference type="RefSeq" id="XP_040723518.1">
    <property type="nucleotide sequence ID" value="XM_040869845.1"/>
</dbReference>
<dbReference type="EC" id="3.5.1.98" evidence="3 11"/>
<accession>A0A1Y2F4P2</accession>
<dbReference type="InterPro" id="IPR017321">
    <property type="entry name" value="Hist_deAcase_II_yeast"/>
</dbReference>
<keyword evidence="6 11" id="KW-0156">Chromatin regulator</keyword>
<evidence type="ECO:0000256" key="5">
    <source>
        <dbReference type="ARBA" id="ARBA00022801"/>
    </source>
</evidence>
<organism evidence="15 16">
    <name type="scientific">Protomyces lactucae-debilis</name>
    <dbReference type="NCBI Taxonomy" id="2754530"/>
    <lineage>
        <taxon>Eukaryota</taxon>
        <taxon>Fungi</taxon>
        <taxon>Dikarya</taxon>
        <taxon>Ascomycota</taxon>
        <taxon>Taphrinomycotina</taxon>
        <taxon>Taphrinomycetes</taxon>
        <taxon>Taphrinales</taxon>
        <taxon>Protomycetaceae</taxon>
        <taxon>Protomyces</taxon>
    </lineage>
</organism>
<dbReference type="GO" id="GO:0031078">
    <property type="term" value="F:histone H3K14 deacetylase activity, hydrolytic mechanism"/>
    <property type="evidence" value="ECO:0007669"/>
    <property type="project" value="UniProtKB-UniRule"/>
</dbReference>
<dbReference type="AlphaFoldDB" id="A0A1Y2F4P2"/>
<dbReference type="ESTHER" id="prolt-a0a1y2f4p2">
    <property type="family name" value="Arb2_domain"/>
</dbReference>
<dbReference type="Gene3D" id="3.40.800.20">
    <property type="entry name" value="Histone deacetylase domain"/>
    <property type="match status" value="1"/>
</dbReference>
<dbReference type="Pfam" id="PF00850">
    <property type="entry name" value="Hist_deacetyl"/>
    <property type="match status" value="1"/>
</dbReference>
<comment type="subcellular location">
    <subcellularLocation>
        <location evidence="1 11">Nucleus</location>
    </subcellularLocation>
</comment>
<dbReference type="GO" id="GO:0040029">
    <property type="term" value="P:epigenetic regulation of gene expression"/>
    <property type="evidence" value="ECO:0007669"/>
    <property type="project" value="TreeGrafter"/>
</dbReference>
<dbReference type="OMA" id="CFVSPAC"/>
<keyword evidence="8 11" id="KW-0804">Transcription</keyword>
<dbReference type="OrthoDB" id="424012at2759"/>
<dbReference type="PANTHER" id="PTHR10625:SF5">
    <property type="entry name" value="HISTONE DEACETYLASE"/>
    <property type="match status" value="1"/>
</dbReference>
<evidence type="ECO:0000313" key="15">
    <source>
        <dbReference type="EMBL" id="ORY78637.1"/>
    </source>
</evidence>
<dbReference type="PIRSF" id="PIRSF037919">
    <property type="entry name" value="HDAC_II_yeast"/>
    <property type="match status" value="1"/>
</dbReference>
<protein>
    <recommendedName>
        <fullName evidence="3 11">Histone deacetylase</fullName>
        <ecNumber evidence="3 11">3.5.1.98</ecNumber>
    </recommendedName>
</protein>
<dbReference type="EMBL" id="MCFI01000017">
    <property type="protein sequence ID" value="ORY78637.1"/>
    <property type="molecule type" value="Genomic_DNA"/>
</dbReference>
<evidence type="ECO:0000256" key="10">
    <source>
        <dbReference type="ARBA" id="ARBA00048287"/>
    </source>
</evidence>
<dbReference type="InterPro" id="IPR000286">
    <property type="entry name" value="HDACs"/>
</dbReference>
<feature type="compositionally biased region" description="Polar residues" evidence="12">
    <location>
        <begin position="24"/>
        <end position="33"/>
    </location>
</feature>
<evidence type="ECO:0000256" key="7">
    <source>
        <dbReference type="ARBA" id="ARBA00023015"/>
    </source>
</evidence>
<evidence type="ECO:0000256" key="8">
    <source>
        <dbReference type="ARBA" id="ARBA00023163"/>
    </source>
</evidence>
<evidence type="ECO:0000256" key="1">
    <source>
        <dbReference type="ARBA" id="ARBA00004123"/>
    </source>
</evidence>
<dbReference type="GeneID" id="63786444"/>
<feature type="domain" description="Arb2-like" evidence="14">
    <location>
        <begin position="468"/>
        <end position="717"/>
    </location>
</feature>
<evidence type="ECO:0000256" key="2">
    <source>
        <dbReference type="ARBA" id="ARBA00007738"/>
    </source>
</evidence>
<dbReference type="InterPro" id="IPR023801">
    <property type="entry name" value="His_deacetylse_dom"/>
</dbReference>
<dbReference type="PANTHER" id="PTHR10625">
    <property type="entry name" value="HISTONE DEACETYLASE HDAC1-RELATED"/>
    <property type="match status" value="1"/>
</dbReference>
<name>A0A1Y2F4P2_PROLT</name>
<evidence type="ECO:0000259" key="14">
    <source>
        <dbReference type="Pfam" id="PF09757"/>
    </source>
</evidence>
<dbReference type="InterPro" id="IPR019154">
    <property type="entry name" value="Arb2-like_domain"/>
</dbReference>
<dbReference type="SUPFAM" id="SSF52768">
    <property type="entry name" value="Arginase/deacetylase"/>
    <property type="match status" value="1"/>
</dbReference>
<proteinExistence type="inferred from homology"/>
<feature type="region of interest" description="Disordered" evidence="12">
    <location>
        <begin position="1"/>
        <end position="33"/>
    </location>
</feature>
<dbReference type="InterPro" id="IPR037138">
    <property type="entry name" value="His_deacetylse_dom_sf"/>
</dbReference>
<dbReference type="Proteomes" id="UP000193685">
    <property type="component" value="Unassembled WGS sequence"/>
</dbReference>
<evidence type="ECO:0000256" key="12">
    <source>
        <dbReference type="SAM" id="MobiDB-lite"/>
    </source>
</evidence>
<gene>
    <name evidence="15" type="ORF">BCR37DRAFT_382288</name>
</gene>
<comment type="catalytic activity">
    <reaction evidence="10 11">
        <text>N(6)-acetyl-L-lysyl-[histone] + H2O = L-lysyl-[histone] + acetate</text>
        <dbReference type="Rhea" id="RHEA:58196"/>
        <dbReference type="Rhea" id="RHEA-COMP:9845"/>
        <dbReference type="Rhea" id="RHEA-COMP:11338"/>
        <dbReference type="ChEBI" id="CHEBI:15377"/>
        <dbReference type="ChEBI" id="CHEBI:29969"/>
        <dbReference type="ChEBI" id="CHEBI:30089"/>
        <dbReference type="ChEBI" id="CHEBI:61930"/>
        <dbReference type="EC" id="3.5.1.98"/>
    </reaction>
</comment>
<sequence length="730" mass="80958">MADSVTIPQDDSINGNDALHAPQPLSNGTTSHLSPEVHMTQMEVDPIPSASEDLSRISLDPETTEGKPAVVISRAKDFRDAPSGICYDARMRFHSVINPQDDHPEDPRRIYRIYRAIEEAGLTQLHAQTAEDSKVLQRIPLREVKKEEVLLVHDLNHWESMLATANMSFQQLINLGSLSDSMYFNNETAYCARLACGGAIETCKAVAEGRCKNAIAVIRPPGHHAEPEFASGFCVFNNVSVAAKVTLQQFPETCKRILILDWDVHHGNGTQTAFYKDPNVLFISIHRYQNGTFYPGTPYGDLDKCGAGDGLGYNINIPWSQKGMDDADYLHAFQKVVMPIAREFNPDLVIISAGFDAAVGDPIGENEVTPTGYAHMTHMLMSLAGGKVVACLEGGYNLDAISASALAVTRTLMGDPPARYTESMLPSRSALENCHAVALEQSKYWRCMGLGRPFYKKTNGSGSTEVHLHDVVRSYQTTTLRQQYGYIPLPLLEDRVSASFANQAVSTPDFYKKRTLVFFIHDAPEVWQEPQAFTNQHQVSLHQAVLPNALQQYTDYFASRDFGVIDVNVPATLSGIDMMPISYTVADETARLARYIWDNYIELADAEHIVFLATGESCLGIVSLISTKSVKRRVKAVINVYGSLPLRPLTSVEDALIEWYYAHSLCLTTANNECWHGPKKPKRKFGKAVRGEGLVRDTLLAESYEQVKAFIEEAIEEEEDAGETEVEELV</sequence>
<dbReference type="PRINTS" id="PR01270">
    <property type="entry name" value="HDASUPER"/>
</dbReference>
<feature type="compositionally biased region" description="Polar residues" evidence="12">
    <location>
        <begin position="1"/>
        <end position="15"/>
    </location>
</feature>
<reference evidence="15 16" key="1">
    <citation type="submission" date="2016-07" db="EMBL/GenBank/DDBJ databases">
        <title>Pervasive Adenine N6-methylation of Active Genes in Fungi.</title>
        <authorList>
            <consortium name="DOE Joint Genome Institute"/>
            <person name="Mondo S.J."/>
            <person name="Dannebaum R.O."/>
            <person name="Kuo R.C."/>
            <person name="Labutti K."/>
            <person name="Haridas S."/>
            <person name="Kuo A."/>
            <person name="Salamov A."/>
            <person name="Ahrendt S.R."/>
            <person name="Lipzen A."/>
            <person name="Sullivan W."/>
            <person name="Andreopoulos W.B."/>
            <person name="Clum A."/>
            <person name="Lindquist E."/>
            <person name="Daum C."/>
            <person name="Ramamoorthy G.K."/>
            <person name="Gryganskyi A."/>
            <person name="Culley D."/>
            <person name="Magnuson J.K."/>
            <person name="James T.Y."/>
            <person name="O'Malley M.A."/>
            <person name="Stajich J.E."/>
            <person name="Spatafora J.W."/>
            <person name="Visel A."/>
            <person name="Grigoriev I.V."/>
        </authorList>
    </citation>
    <scope>NUCLEOTIDE SEQUENCE [LARGE SCALE GENOMIC DNA]</scope>
    <source>
        <strain evidence="15 16">12-1054</strain>
    </source>
</reference>
<evidence type="ECO:0000256" key="11">
    <source>
        <dbReference type="PIRNR" id="PIRNR037919"/>
    </source>
</evidence>
<keyword evidence="5 11" id="KW-0378">Hydrolase</keyword>